<dbReference type="EMBL" id="JBHFEH010000066">
    <property type="protein sequence ID" value="KAL2049333.1"/>
    <property type="molecule type" value="Genomic_DNA"/>
</dbReference>
<evidence type="ECO:0000313" key="2">
    <source>
        <dbReference type="Proteomes" id="UP001590951"/>
    </source>
</evidence>
<reference evidence="1 2" key="1">
    <citation type="submission" date="2024-09" db="EMBL/GenBank/DDBJ databases">
        <title>Rethinking Asexuality: The Enigmatic Case of Functional Sexual Genes in Lepraria (Stereocaulaceae).</title>
        <authorList>
            <person name="Doellman M."/>
            <person name="Sun Y."/>
            <person name="Barcenas-Pena A."/>
            <person name="Lumbsch H.T."/>
            <person name="Grewe F."/>
        </authorList>
    </citation>
    <scope>NUCLEOTIDE SEQUENCE [LARGE SCALE GENOMIC DNA]</scope>
    <source>
        <strain evidence="1 2">Grewe 0041</strain>
    </source>
</reference>
<organism evidence="1 2">
    <name type="scientific">Lepraria finkii</name>
    <dbReference type="NCBI Taxonomy" id="1340010"/>
    <lineage>
        <taxon>Eukaryota</taxon>
        <taxon>Fungi</taxon>
        <taxon>Dikarya</taxon>
        <taxon>Ascomycota</taxon>
        <taxon>Pezizomycotina</taxon>
        <taxon>Lecanoromycetes</taxon>
        <taxon>OSLEUM clade</taxon>
        <taxon>Lecanoromycetidae</taxon>
        <taxon>Lecanorales</taxon>
        <taxon>Lecanorineae</taxon>
        <taxon>Stereocaulaceae</taxon>
        <taxon>Lepraria</taxon>
    </lineage>
</organism>
<keyword evidence="2" id="KW-1185">Reference proteome</keyword>
<gene>
    <name evidence="1" type="ORF">ABVK25_010430</name>
</gene>
<accession>A0ABR4AUG7</accession>
<protein>
    <submittedName>
        <fullName evidence="1">Uncharacterized protein</fullName>
    </submittedName>
</protein>
<evidence type="ECO:0000313" key="1">
    <source>
        <dbReference type="EMBL" id="KAL2049333.1"/>
    </source>
</evidence>
<proteinExistence type="predicted"/>
<dbReference type="Proteomes" id="UP001590951">
    <property type="component" value="Unassembled WGS sequence"/>
</dbReference>
<name>A0ABR4AUG7_9LECA</name>
<sequence>MLKRSNFSPLPMPYTSLLNPIKFPIPIPVSITDYQTAVFGSCTVLSSSSEYAISLAILALVLGSATFLNFVSDYSKSHLAPAFSSATLLSSASENSMSLLAPALGSATLNSSSKYNPASGRATGAVTAMVTVAMAEKTLS</sequence>
<comment type="caution">
    <text evidence="1">The sequence shown here is derived from an EMBL/GenBank/DDBJ whole genome shotgun (WGS) entry which is preliminary data.</text>
</comment>